<evidence type="ECO:0000259" key="5">
    <source>
        <dbReference type="Pfam" id="PF04542"/>
    </source>
</evidence>
<dbReference type="SUPFAM" id="SSF88659">
    <property type="entry name" value="Sigma3 and sigma4 domains of RNA polymerase sigma factors"/>
    <property type="match status" value="1"/>
</dbReference>
<protein>
    <submittedName>
        <fullName evidence="7">RNA polymerase sigma-70 factor, ECF subfamily</fullName>
    </submittedName>
</protein>
<evidence type="ECO:0000256" key="1">
    <source>
        <dbReference type="ARBA" id="ARBA00010641"/>
    </source>
</evidence>
<accession>A0A1W2BC27</accession>
<dbReference type="InterPro" id="IPR014327">
    <property type="entry name" value="RNA_pol_sigma70_bacteroid"/>
</dbReference>
<dbReference type="NCBIfam" id="TIGR02985">
    <property type="entry name" value="Sig70_bacteroi1"/>
    <property type="match status" value="1"/>
</dbReference>
<gene>
    <name evidence="7" type="ORF">SAMN04488101_102315</name>
</gene>
<dbReference type="NCBIfam" id="TIGR02937">
    <property type="entry name" value="sigma70-ECF"/>
    <property type="match status" value="1"/>
</dbReference>
<feature type="domain" description="RNA polymerase sigma factor 70 region 4 type 2" evidence="6">
    <location>
        <begin position="128"/>
        <end position="177"/>
    </location>
</feature>
<dbReference type="Pfam" id="PF04542">
    <property type="entry name" value="Sigma70_r2"/>
    <property type="match status" value="1"/>
</dbReference>
<keyword evidence="8" id="KW-1185">Reference proteome</keyword>
<dbReference type="OrthoDB" id="659569at2"/>
<reference evidence="7 8" key="1">
    <citation type="submission" date="2017-04" db="EMBL/GenBank/DDBJ databases">
        <authorList>
            <person name="Afonso C.L."/>
            <person name="Miller P.J."/>
            <person name="Scott M.A."/>
            <person name="Spackman E."/>
            <person name="Goraichik I."/>
            <person name="Dimitrov K.M."/>
            <person name="Suarez D.L."/>
            <person name="Swayne D.E."/>
        </authorList>
    </citation>
    <scope>NUCLEOTIDE SEQUENCE [LARGE SCALE GENOMIC DNA]</scope>
    <source>
        <strain evidence="7 8">DSM 19625</strain>
    </source>
</reference>
<proteinExistence type="inferred from homology"/>
<evidence type="ECO:0000313" key="8">
    <source>
        <dbReference type="Proteomes" id="UP000192678"/>
    </source>
</evidence>
<dbReference type="PANTHER" id="PTHR43133:SF46">
    <property type="entry name" value="RNA POLYMERASE SIGMA-70 FACTOR ECF SUBFAMILY"/>
    <property type="match status" value="1"/>
</dbReference>
<dbReference type="InterPro" id="IPR036388">
    <property type="entry name" value="WH-like_DNA-bd_sf"/>
</dbReference>
<sequence>MQEVDLKNISDQELTNLLKEGDASAYTVIYNRYFDELYIHAYNRLRDKEEAQDVIHELFAGLWSKRSSLMVRTSLAAYLYTSVRNRIMDVIAHQQVENKYVSSLQHFIETGYCITDHQVRERQLASLIEKGISELPPKMREVFELSRKHVMSHKEIAEQLNISEQTVRKQVNNALKILRSKLGMTLFLSI</sequence>
<dbReference type="AlphaFoldDB" id="A0A1W2BC27"/>
<evidence type="ECO:0000313" key="7">
    <source>
        <dbReference type="EMBL" id="SMC70459.1"/>
    </source>
</evidence>
<dbReference type="InterPro" id="IPR013325">
    <property type="entry name" value="RNA_pol_sigma_r2"/>
</dbReference>
<dbReference type="InterPro" id="IPR013249">
    <property type="entry name" value="RNA_pol_sigma70_r4_t2"/>
</dbReference>
<evidence type="ECO:0000259" key="6">
    <source>
        <dbReference type="Pfam" id="PF08281"/>
    </source>
</evidence>
<evidence type="ECO:0000256" key="3">
    <source>
        <dbReference type="ARBA" id="ARBA00023082"/>
    </source>
</evidence>
<keyword evidence="2" id="KW-0805">Transcription regulation</keyword>
<dbReference type="CDD" id="cd06171">
    <property type="entry name" value="Sigma70_r4"/>
    <property type="match status" value="1"/>
</dbReference>
<keyword evidence="3" id="KW-0731">Sigma factor</keyword>
<keyword evidence="4" id="KW-0804">Transcription</keyword>
<dbReference type="PANTHER" id="PTHR43133">
    <property type="entry name" value="RNA POLYMERASE ECF-TYPE SIGMA FACTO"/>
    <property type="match status" value="1"/>
</dbReference>
<dbReference type="GO" id="GO:0006352">
    <property type="term" value="P:DNA-templated transcription initiation"/>
    <property type="evidence" value="ECO:0007669"/>
    <property type="project" value="InterPro"/>
</dbReference>
<organism evidence="7 8">
    <name type="scientific">Pedobacter nyackensis</name>
    <dbReference type="NCBI Taxonomy" id="475255"/>
    <lineage>
        <taxon>Bacteria</taxon>
        <taxon>Pseudomonadati</taxon>
        <taxon>Bacteroidota</taxon>
        <taxon>Sphingobacteriia</taxon>
        <taxon>Sphingobacteriales</taxon>
        <taxon>Sphingobacteriaceae</taxon>
        <taxon>Pedobacter</taxon>
    </lineage>
</organism>
<dbReference type="InterPro" id="IPR007627">
    <property type="entry name" value="RNA_pol_sigma70_r2"/>
</dbReference>
<comment type="similarity">
    <text evidence="1">Belongs to the sigma-70 factor family. ECF subfamily.</text>
</comment>
<name>A0A1W2BC27_9SPHI</name>
<dbReference type="Proteomes" id="UP000192678">
    <property type="component" value="Unassembled WGS sequence"/>
</dbReference>
<dbReference type="InterPro" id="IPR039425">
    <property type="entry name" value="RNA_pol_sigma-70-like"/>
</dbReference>
<evidence type="ECO:0000256" key="4">
    <source>
        <dbReference type="ARBA" id="ARBA00023163"/>
    </source>
</evidence>
<dbReference type="InterPro" id="IPR013324">
    <property type="entry name" value="RNA_pol_sigma_r3/r4-like"/>
</dbReference>
<dbReference type="GO" id="GO:0003677">
    <property type="term" value="F:DNA binding"/>
    <property type="evidence" value="ECO:0007669"/>
    <property type="project" value="InterPro"/>
</dbReference>
<dbReference type="RefSeq" id="WP_084288076.1">
    <property type="nucleotide sequence ID" value="NZ_FWYB01000002.1"/>
</dbReference>
<dbReference type="Gene3D" id="1.10.1740.10">
    <property type="match status" value="1"/>
</dbReference>
<dbReference type="InterPro" id="IPR014284">
    <property type="entry name" value="RNA_pol_sigma-70_dom"/>
</dbReference>
<dbReference type="EMBL" id="FWYB01000002">
    <property type="protein sequence ID" value="SMC70459.1"/>
    <property type="molecule type" value="Genomic_DNA"/>
</dbReference>
<dbReference type="STRING" id="475255.SAMN04488101_102315"/>
<dbReference type="SUPFAM" id="SSF88946">
    <property type="entry name" value="Sigma2 domain of RNA polymerase sigma factors"/>
    <property type="match status" value="1"/>
</dbReference>
<dbReference type="Gene3D" id="1.10.10.10">
    <property type="entry name" value="Winged helix-like DNA-binding domain superfamily/Winged helix DNA-binding domain"/>
    <property type="match status" value="1"/>
</dbReference>
<dbReference type="GO" id="GO:0016987">
    <property type="term" value="F:sigma factor activity"/>
    <property type="evidence" value="ECO:0007669"/>
    <property type="project" value="UniProtKB-KW"/>
</dbReference>
<feature type="domain" description="RNA polymerase sigma-70 region 2" evidence="5">
    <location>
        <begin position="29"/>
        <end position="94"/>
    </location>
</feature>
<evidence type="ECO:0000256" key="2">
    <source>
        <dbReference type="ARBA" id="ARBA00023015"/>
    </source>
</evidence>
<dbReference type="Pfam" id="PF08281">
    <property type="entry name" value="Sigma70_r4_2"/>
    <property type="match status" value="1"/>
</dbReference>